<dbReference type="Proteomes" id="UP000708208">
    <property type="component" value="Unassembled WGS sequence"/>
</dbReference>
<name>A0A8J2PR39_9HEXA</name>
<dbReference type="Pfam" id="PF01395">
    <property type="entry name" value="PBP_GOBP"/>
    <property type="match status" value="1"/>
</dbReference>
<evidence type="ECO:0000313" key="2">
    <source>
        <dbReference type="EMBL" id="CAG7830264.1"/>
    </source>
</evidence>
<keyword evidence="1" id="KW-0732">Signal</keyword>
<feature type="chain" id="PRO_5035301331" evidence="1">
    <location>
        <begin position="25"/>
        <end position="149"/>
    </location>
</feature>
<dbReference type="AlphaFoldDB" id="A0A8J2PR39"/>
<evidence type="ECO:0000313" key="3">
    <source>
        <dbReference type="Proteomes" id="UP000708208"/>
    </source>
</evidence>
<proteinExistence type="predicted"/>
<reference evidence="2" key="1">
    <citation type="submission" date="2021-06" db="EMBL/GenBank/DDBJ databases">
        <authorList>
            <person name="Hodson N. C."/>
            <person name="Mongue J. A."/>
            <person name="Jaron S. K."/>
        </authorList>
    </citation>
    <scope>NUCLEOTIDE SEQUENCE</scope>
</reference>
<sequence length="149" mass="16859">MTSKLQVPIMSLVIVLSLISLCLGESEMQCQGHDMKYNSTQMEQTKECLGYHGTTSIWKLKSTDFPCFGMCMLKSRDFLGDDGEHVVLQRVMEYIDMIAPEKAKAGLKDMLTNCVKLHGDKVRSKDDPKSCMTFMEVGHCFRDAFVEIC</sequence>
<organism evidence="2 3">
    <name type="scientific">Allacma fusca</name>
    <dbReference type="NCBI Taxonomy" id="39272"/>
    <lineage>
        <taxon>Eukaryota</taxon>
        <taxon>Metazoa</taxon>
        <taxon>Ecdysozoa</taxon>
        <taxon>Arthropoda</taxon>
        <taxon>Hexapoda</taxon>
        <taxon>Collembola</taxon>
        <taxon>Symphypleona</taxon>
        <taxon>Sminthuridae</taxon>
        <taxon>Allacma</taxon>
    </lineage>
</organism>
<comment type="caution">
    <text evidence="2">The sequence shown here is derived from an EMBL/GenBank/DDBJ whole genome shotgun (WGS) entry which is preliminary data.</text>
</comment>
<accession>A0A8J2PR39</accession>
<feature type="signal peptide" evidence="1">
    <location>
        <begin position="1"/>
        <end position="24"/>
    </location>
</feature>
<evidence type="ECO:0000256" key="1">
    <source>
        <dbReference type="SAM" id="SignalP"/>
    </source>
</evidence>
<dbReference type="InterPro" id="IPR006170">
    <property type="entry name" value="PBP/GOBP"/>
</dbReference>
<gene>
    <name evidence="2" type="ORF">AFUS01_LOCUS40078</name>
</gene>
<dbReference type="GO" id="GO:0005549">
    <property type="term" value="F:odorant binding"/>
    <property type="evidence" value="ECO:0007669"/>
    <property type="project" value="InterPro"/>
</dbReference>
<feature type="non-terminal residue" evidence="2">
    <location>
        <position position="1"/>
    </location>
</feature>
<keyword evidence="3" id="KW-1185">Reference proteome</keyword>
<dbReference type="EMBL" id="CAJVCH010554981">
    <property type="protein sequence ID" value="CAG7830264.1"/>
    <property type="molecule type" value="Genomic_DNA"/>
</dbReference>
<protein>
    <submittedName>
        <fullName evidence="2">Uncharacterized protein</fullName>
    </submittedName>
</protein>